<evidence type="ECO:0000256" key="1">
    <source>
        <dbReference type="SAM" id="MobiDB-lite"/>
    </source>
</evidence>
<feature type="signal peptide" evidence="2">
    <location>
        <begin position="1"/>
        <end position="20"/>
    </location>
</feature>
<sequence>MRLSVLSLLASGASLELTGAMRAGTSTARPCLLCLSLLEREVGEGSDRRASPVNDRPTTPRHLSGSALAASRLRAQDAYFKEYAFDIARPP</sequence>
<evidence type="ECO:0000256" key="2">
    <source>
        <dbReference type="SAM" id="SignalP"/>
    </source>
</evidence>
<proteinExistence type="evidence at transcript level"/>
<protein>
    <submittedName>
        <fullName evidence="3">Predicted protein</fullName>
    </submittedName>
</protein>
<name>F2D8R5_HORVV</name>
<feature type="chain" id="PRO_5003280868" evidence="2">
    <location>
        <begin position="21"/>
        <end position="91"/>
    </location>
</feature>
<accession>F2D8R5</accession>
<organism evidence="3">
    <name type="scientific">Hordeum vulgare subsp. vulgare</name>
    <name type="common">Domesticated barley</name>
    <dbReference type="NCBI Taxonomy" id="112509"/>
    <lineage>
        <taxon>Eukaryota</taxon>
        <taxon>Viridiplantae</taxon>
        <taxon>Streptophyta</taxon>
        <taxon>Embryophyta</taxon>
        <taxon>Tracheophyta</taxon>
        <taxon>Spermatophyta</taxon>
        <taxon>Magnoliopsida</taxon>
        <taxon>Liliopsida</taxon>
        <taxon>Poales</taxon>
        <taxon>Poaceae</taxon>
        <taxon>BOP clade</taxon>
        <taxon>Pooideae</taxon>
        <taxon>Triticodae</taxon>
        <taxon>Triticeae</taxon>
        <taxon>Hordeinae</taxon>
        <taxon>Hordeum</taxon>
    </lineage>
</organism>
<feature type="region of interest" description="Disordered" evidence="1">
    <location>
        <begin position="42"/>
        <end position="67"/>
    </location>
</feature>
<keyword evidence="2" id="KW-0732">Signal</keyword>
<evidence type="ECO:0000313" key="3">
    <source>
        <dbReference type="EMBL" id="BAJ91486.1"/>
    </source>
</evidence>
<dbReference type="EMBL" id="AK360277">
    <property type="protein sequence ID" value="BAJ91486.1"/>
    <property type="molecule type" value="mRNA"/>
</dbReference>
<reference evidence="3" key="1">
    <citation type="journal article" date="2011" name="Plant Physiol.">
        <title>Comprehensive sequence analysis of 24,783 barley full-length cDNAs derived from 12 clone libraries.</title>
        <authorList>
            <person name="Matsumoto T."/>
            <person name="Tanaka T."/>
            <person name="Sakai H."/>
            <person name="Amano N."/>
            <person name="Kanamori H."/>
            <person name="Kurita K."/>
            <person name="Kikuta A."/>
            <person name="Kamiya K."/>
            <person name="Yamamoto M."/>
            <person name="Ikawa H."/>
            <person name="Fujii N."/>
            <person name="Hori K."/>
            <person name="Itoh T."/>
            <person name="Sato K."/>
        </authorList>
    </citation>
    <scope>NUCLEOTIDE SEQUENCE</scope>
    <source>
        <tissue evidence="3">Shoot</tissue>
    </source>
</reference>
<dbReference type="AlphaFoldDB" id="F2D8R5"/>